<proteinExistence type="inferred from homology"/>
<comment type="subcellular location">
    <subcellularLocation>
        <location evidence="1">Cell membrane</location>
        <topology evidence="1">Multi-pass membrane protein</topology>
    </subcellularLocation>
</comment>
<feature type="transmembrane region" description="Helical" evidence="8">
    <location>
        <begin position="390"/>
        <end position="410"/>
    </location>
</feature>
<evidence type="ECO:0000256" key="7">
    <source>
        <dbReference type="ARBA" id="ARBA00023136"/>
    </source>
</evidence>
<organism evidence="11 12">
    <name type="scientific">Shewanella jiangmenensis</name>
    <dbReference type="NCBI Taxonomy" id="2837387"/>
    <lineage>
        <taxon>Bacteria</taxon>
        <taxon>Pseudomonadati</taxon>
        <taxon>Pseudomonadota</taxon>
        <taxon>Gammaproteobacteria</taxon>
        <taxon>Alteromonadales</taxon>
        <taxon>Shewanellaceae</taxon>
        <taxon>Shewanella</taxon>
    </lineage>
</organism>
<protein>
    <submittedName>
        <fullName evidence="11">Lipoprotein-releasing ABC transporter permease subunit LolE</fullName>
    </submittedName>
</protein>
<reference evidence="11 12" key="1">
    <citation type="submission" date="2021-05" db="EMBL/GenBank/DDBJ databases">
        <title>Shewanella sp. JM162201.</title>
        <authorList>
            <person name="Xu S."/>
            <person name="Li A."/>
        </authorList>
    </citation>
    <scope>NUCLEOTIDE SEQUENCE [LARGE SCALE GENOMIC DNA]</scope>
    <source>
        <strain evidence="11 12">JM162201</strain>
    </source>
</reference>
<evidence type="ECO:0000313" key="12">
    <source>
        <dbReference type="Proteomes" id="UP001195903"/>
    </source>
</evidence>
<dbReference type="InterPro" id="IPR051447">
    <property type="entry name" value="Lipoprotein-release_system"/>
</dbReference>
<evidence type="ECO:0000256" key="6">
    <source>
        <dbReference type="ARBA" id="ARBA00022989"/>
    </source>
</evidence>
<evidence type="ECO:0000259" key="9">
    <source>
        <dbReference type="Pfam" id="PF02687"/>
    </source>
</evidence>
<comment type="caution">
    <text evidence="11">The sequence shown here is derived from an EMBL/GenBank/DDBJ whole genome shotgun (WGS) entry which is preliminary data.</text>
</comment>
<feature type="transmembrane region" description="Helical" evidence="8">
    <location>
        <begin position="281"/>
        <end position="305"/>
    </location>
</feature>
<evidence type="ECO:0000256" key="5">
    <source>
        <dbReference type="ARBA" id="ARBA00022692"/>
    </source>
</evidence>
<gene>
    <name evidence="11" type="primary">lolE</name>
    <name evidence="11" type="ORF">KJI95_00920</name>
</gene>
<evidence type="ECO:0000256" key="4">
    <source>
        <dbReference type="ARBA" id="ARBA00022475"/>
    </source>
</evidence>
<dbReference type="RefSeq" id="WP_214505291.1">
    <property type="nucleotide sequence ID" value="NZ_JAHEPS010000001.1"/>
</dbReference>
<keyword evidence="6 8" id="KW-1133">Transmembrane helix</keyword>
<feature type="domain" description="MacB-like periplasmic core" evidence="10">
    <location>
        <begin position="34"/>
        <end position="203"/>
    </location>
</feature>
<feature type="transmembrane region" description="Helical" evidence="8">
    <location>
        <begin position="325"/>
        <end position="351"/>
    </location>
</feature>
<keyword evidence="3" id="KW-0813">Transport</keyword>
<name>A0ABS5UZN6_9GAMM</name>
<dbReference type="Pfam" id="PF12704">
    <property type="entry name" value="MacB_PCD"/>
    <property type="match status" value="1"/>
</dbReference>
<dbReference type="InterPro" id="IPR025857">
    <property type="entry name" value="MacB_PCD"/>
</dbReference>
<sequence>MSDHSPKGHGLLPLWLGFRFYRARQSNSFISFISFASTAGITLGVAVLIIVLSAMNGFERELRDRFLDVVPHGELTGVNEPVHGADDIIEQANQLPGVRGAAPFVRLQGLVQRQGGFQGVSLVGIDTAREGKVSGIASYMSPAAWQSLEGDDNTIVLGKALLEKLGLNEGDTLVLYVPDLSGRDAGKLGATQSHKFIVRGSYQLGGELELLTAFASMEHLARVMNLGERVTGVRIAVDDVFAAPRLIRELGFAQTSQHLYISDWTRSQGHLYQDIQLVRTLMYLVLALVIAVACFNIVSTLVMAVRDKTSEIAILMTMGLKRRAIVLMFMVHGAISGFIGTVLGMLIGVTVALNLSAISRGIESLFGVKLLSADVYFIDFLPSELHTQDVVLVCVMAFVMSLIATLYPAYKASLTEPAAALAGR</sequence>
<dbReference type="PANTHER" id="PTHR30489">
    <property type="entry name" value="LIPOPROTEIN-RELEASING SYSTEM TRANSMEMBRANE PROTEIN LOLE"/>
    <property type="match status" value="1"/>
</dbReference>
<feature type="transmembrane region" description="Helical" evidence="8">
    <location>
        <begin position="29"/>
        <end position="55"/>
    </location>
</feature>
<keyword evidence="11" id="KW-0449">Lipoprotein</keyword>
<dbReference type="EMBL" id="JAHEPS010000001">
    <property type="protein sequence ID" value="MBT1443090.1"/>
    <property type="molecule type" value="Genomic_DNA"/>
</dbReference>
<evidence type="ECO:0000313" key="11">
    <source>
        <dbReference type="EMBL" id="MBT1443090.1"/>
    </source>
</evidence>
<comment type="similarity">
    <text evidence="2">Belongs to the ABC-4 integral membrane protein family. LolC/E subfamily.</text>
</comment>
<keyword evidence="5 8" id="KW-0812">Transmembrane</keyword>
<evidence type="ECO:0000256" key="1">
    <source>
        <dbReference type="ARBA" id="ARBA00004651"/>
    </source>
</evidence>
<dbReference type="InterPro" id="IPR011925">
    <property type="entry name" value="LolCE_TM"/>
</dbReference>
<evidence type="ECO:0000256" key="2">
    <source>
        <dbReference type="ARBA" id="ARBA00005236"/>
    </source>
</evidence>
<keyword evidence="4" id="KW-1003">Cell membrane</keyword>
<keyword evidence="12" id="KW-1185">Reference proteome</keyword>
<evidence type="ECO:0000259" key="10">
    <source>
        <dbReference type="Pfam" id="PF12704"/>
    </source>
</evidence>
<dbReference type="NCBIfam" id="NF008357">
    <property type="entry name" value="PRK11146.1"/>
    <property type="match status" value="1"/>
</dbReference>
<dbReference type="Proteomes" id="UP001195903">
    <property type="component" value="Unassembled WGS sequence"/>
</dbReference>
<feature type="domain" description="ABC3 transporter permease C-terminal" evidence="9">
    <location>
        <begin position="284"/>
        <end position="414"/>
    </location>
</feature>
<accession>A0ABS5UZN6</accession>
<keyword evidence="7 8" id="KW-0472">Membrane</keyword>
<dbReference type="PANTHER" id="PTHR30489:SF0">
    <property type="entry name" value="LIPOPROTEIN-RELEASING SYSTEM TRANSMEMBRANE PROTEIN LOLE"/>
    <property type="match status" value="1"/>
</dbReference>
<dbReference type="Pfam" id="PF02687">
    <property type="entry name" value="FtsX"/>
    <property type="match status" value="1"/>
</dbReference>
<dbReference type="InterPro" id="IPR003838">
    <property type="entry name" value="ABC3_permease_C"/>
</dbReference>
<evidence type="ECO:0000256" key="3">
    <source>
        <dbReference type="ARBA" id="ARBA00022448"/>
    </source>
</evidence>
<evidence type="ECO:0000256" key="8">
    <source>
        <dbReference type="SAM" id="Phobius"/>
    </source>
</evidence>
<dbReference type="NCBIfam" id="TIGR02212">
    <property type="entry name" value="lolCE"/>
    <property type="match status" value="1"/>
</dbReference>